<feature type="non-terminal residue" evidence="2">
    <location>
        <position position="135"/>
    </location>
</feature>
<evidence type="ECO:0000256" key="1">
    <source>
        <dbReference type="SAM" id="SignalP"/>
    </source>
</evidence>
<dbReference type="Proteomes" id="UP000772434">
    <property type="component" value="Unassembled WGS sequence"/>
</dbReference>
<gene>
    <name evidence="2" type="ORF">BDP27DRAFT_1177512</name>
</gene>
<keyword evidence="1" id="KW-0732">Signal</keyword>
<accession>A0A9P5U3B5</accession>
<comment type="caution">
    <text evidence="2">The sequence shown here is derived from an EMBL/GenBank/DDBJ whole genome shotgun (WGS) entry which is preliminary data.</text>
</comment>
<name>A0A9P5U3B5_9AGAR</name>
<reference evidence="2" key="1">
    <citation type="submission" date="2020-11" db="EMBL/GenBank/DDBJ databases">
        <authorList>
            <consortium name="DOE Joint Genome Institute"/>
            <person name="Ahrendt S."/>
            <person name="Riley R."/>
            <person name="Andreopoulos W."/>
            <person name="Labutti K."/>
            <person name="Pangilinan J."/>
            <person name="Ruiz-Duenas F.J."/>
            <person name="Barrasa J.M."/>
            <person name="Sanchez-Garcia M."/>
            <person name="Camarero S."/>
            <person name="Miyauchi S."/>
            <person name="Serrano A."/>
            <person name="Linde D."/>
            <person name="Babiker R."/>
            <person name="Drula E."/>
            <person name="Ayuso-Fernandez I."/>
            <person name="Pacheco R."/>
            <person name="Padilla G."/>
            <person name="Ferreira P."/>
            <person name="Barriuso J."/>
            <person name="Kellner H."/>
            <person name="Castanera R."/>
            <person name="Alfaro M."/>
            <person name="Ramirez L."/>
            <person name="Pisabarro A.G."/>
            <person name="Kuo A."/>
            <person name="Tritt A."/>
            <person name="Lipzen A."/>
            <person name="He G."/>
            <person name="Yan M."/>
            <person name="Ng V."/>
            <person name="Cullen D."/>
            <person name="Martin F."/>
            <person name="Rosso M.-N."/>
            <person name="Henrissat B."/>
            <person name="Hibbett D."/>
            <person name="Martinez A.T."/>
            <person name="Grigoriev I.V."/>
        </authorList>
    </citation>
    <scope>NUCLEOTIDE SEQUENCE</scope>
    <source>
        <strain evidence="2">AH 40177</strain>
    </source>
</reference>
<organism evidence="2 3">
    <name type="scientific">Rhodocollybia butyracea</name>
    <dbReference type="NCBI Taxonomy" id="206335"/>
    <lineage>
        <taxon>Eukaryota</taxon>
        <taxon>Fungi</taxon>
        <taxon>Dikarya</taxon>
        <taxon>Basidiomycota</taxon>
        <taxon>Agaricomycotina</taxon>
        <taxon>Agaricomycetes</taxon>
        <taxon>Agaricomycetidae</taxon>
        <taxon>Agaricales</taxon>
        <taxon>Marasmiineae</taxon>
        <taxon>Omphalotaceae</taxon>
        <taxon>Rhodocollybia</taxon>
    </lineage>
</organism>
<dbReference type="OrthoDB" id="2881727at2759"/>
<feature type="signal peptide" evidence="1">
    <location>
        <begin position="1"/>
        <end position="24"/>
    </location>
</feature>
<evidence type="ECO:0000313" key="2">
    <source>
        <dbReference type="EMBL" id="KAF9064354.1"/>
    </source>
</evidence>
<protein>
    <submittedName>
        <fullName evidence="2">Uncharacterized protein</fullName>
    </submittedName>
</protein>
<proteinExistence type="predicted"/>
<feature type="chain" id="PRO_5040479643" evidence="1">
    <location>
        <begin position="25"/>
        <end position="135"/>
    </location>
</feature>
<keyword evidence="3" id="KW-1185">Reference proteome</keyword>
<dbReference type="EMBL" id="JADNRY010000125">
    <property type="protein sequence ID" value="KAF9064354.1"/>
    <property type="molecule type" value="Genomic_DNA"/>
</dbReference>
<sequence length="135" mass="15506">MHLPHSVFSTCQLDLFVWLLRVNGVQDITSVKTIKDLDTKLQKLYGIQSLRYKGAFGHIYYVNSIADIVAQEMSNPQVCPHLSFYPEDAPRKLSEARQFSHWVNEIPEDELGPMAQLQNGDYYIFEPAMLCSQII</sequence>
<evidence type="ECO:0000313" key="3">
    <source>
        <dbReference type="Proteomes" id="UP000772434"/>
    </source>
</evidence>
<dbReference type="AlphaFoldDB" id="A0A9P5U3B5"/>